<dbReference type="EMBL" id="JAPMOU010000011">
    <property type="protein sequence ID" value="MDE1462540.1"/>
    <property type="molecule type" value="Genomic_DNA"/>
</dbReference>
<evidence type="ECO:0000256" key="6">
    <source>
        <dbReference type="SAM" id="SignalP"/>
    </source>
</evidence>
<comment type="caution">
    <text evidence="8">The sequence shown here is derived from an EMBL/GenBank/DDBJ whole genome shotgun (WGS) entry which is preliminary data.</text>
</comment>
<evidence type="ECO:0000256" key="5">
    <source>
        <dbReference type="ARBA" id="ARBA00022807"/>
    </source>
</evidence>
<feature type="signal peptide" evidence="6">
    <location>
        <begin position="1"/>
        <end position="32"/>
    </location>
</feature>
<protein>
    <submittedName>
        <fullName evidence="8">NlpC/P60 family protein</fullName>
    </submittedName>
</protein>
<dbReference type="PROSITE" id="PS51935">
    <property type="entry name" value="NLPC_P60"/>
    <property type="match status" value="1"/>
</dbReference>
<dbReference type="InterPro" id="IPR000064">
    <property type="entry name" value="NLP_P60_dom"/>
</dbReference>
<dbReference type="PANTHER" id="PTHR47360">
    <property type="entry name" value="MUREIN DD-ENDOPEPTIDASE MEPS/MUREIN LD-CARBOXYPEPTIDASE"/>
    <property type="match status" value="1"/>
</dbReference>
<sequence>MPITQLRLTALTLLTGCLLTLLSACSFSPTITEDPLPASASEQAITKRLEQHYQHWQKVPYRYGGTNKSGIDCSSFVQQTYKTVFKIQLPRSTKQQARTGKTVSLKSRRSGDLLFFKTSRNYQHVGIYLGNNRFLHVSKSKGVIISKLNQPYWQRHYWKTTRVL</sequence>
<proteinExistence type="inferred from homology"/>
<dbReference type="PANTHER" id="PTHR47360:SF1">
    <property type="entry name" value="ENDOPEPTIDASE NLPC-RELATED"/>
    <property type="match status" value="1"/>
</dbReference>
<name>A0ABT5U8L4_9GAMM</name>
<evidence type="ECO:0000256" key="2">
    <source>
        <dbReference type="ARBA" id="ARBA00022670"/>
    </source>
</evidence>
<evidence type="ECO:0000259" key="7">
    <source>
        <dbReference type="PROSITE" id="PS51935"/>
    </source>
</evidence>
<evidence type="ECO:0000313" key="8">
    <source>
        <dbReference type="EMBL" id="MDE1462540.1"/>
    </source>
</evidence>
<dbReference type="Pfam" id="PF00877">
    <property type="entry name" value="NLPC_P60"/>
    <property type="match status" value="1"/>
</dbReference>
<keyword evidence="9" id="KW-1185">Reference proteome</keyword>
<comment type="similarity">
    <text evidence="1">Belongs to the peptidase C40 family.</text>
</comment>
<keyword evidence="4" id="KW-0378">Hydrolase</keyword>
<evidence type="ECO:0000313" key="9">
    <source>
        <dbReference type="Proteomes" id="UP001528823"/>
    </source>
</evidence>
<dbReference type="PROSITE" id="PS51257">
    <property type="entry name" value="PROKAR_LIPOPROTEIN"/>
    <property type="match status" value="1"/>
</dbReference>
<evidence type="ECO:0000256" key="1">
    <source>
        <dbReference type="ARBA" id="ARBA00007074"/>
    </source>
</evidence>
<keyword evidence="2" id="KW-0645">Protease</keyword>
<dbReference type="Gene3D" id="3.90.1720.10">
    <property type="entry name" value="endopeptidase domain like (from Nostoc punctiforme)"/>
    <property type="match status" value="1"/>
</dbReference>
<evidence type="ECO:0000256" key="3">
    <source>
        <dbReference type="ARBA" id="ARBA00022729"/>
    </source>
</evidence>
<dbReference type="Proteomes" id="UP001528823">
    <property type="component" value="Unassembled WGS sequence"/>
</dbReference>
<organism evidence="8 9">
    <name type="scientific">Spartinivicinus poritis</name>
    <dbReference type="NCBI Taxonomy" id="2994640"/>
    <lineage>
        <taxon>Bacteria</taxon>
        <taxon>Pseudomonadati</taxon>
        <taxon>Pseudomonadota</taxon>
        <taxon>Gammaproteobacteria</taxon>
        <taxon>Oceanospirillales</taxon>
        <taxon>Zooshikellaceae</taxon>
        <taxon>Spartinivicinus</taxon>
    </lineage>
</organism>
<dbReference type="InterPro" id="IPR052062">
    <property type="entry name" value="Murein_DD/LD_carboxypeptidase"/>
</dbReference>
<keyword evidence="5" id="KW-0788">Thiol protease</keyword>
<gene>
    <name evidence="8" type="ORF">ORQ98_11215</name>
</gene>
<dbReference type="InterPro" id="IPR038765">
    <property type="entry name" value="Papain-like_cys_pep_sf"/>
</dbReference>
<dbReference type="RefSeq" id="WP_274688895.1">
    <property type="nucleotide sequence ID" value="NZ_JAPMOU010000011.1"/>
</dbReference>
<evidence type="ECO:0000256" key="4">
    <source>
        <dbReference type="ARBA" id="ARBA00022801"/>
    </source>
</evidence>
<feature type="domain" description="NlpC/P60" evidence="7">
    <location>
        <begin position="39"/>
        <end position="164"/>
    </location>
</feature>
<accession>A0ABT5U8L4</accession>
<feature type="chain" id="PRO_5046154952" evidence="6">
    <location>
        <begin position="33"/>
        <end position="164"/>
    </location>
</feature>
<reference evidence="8 9" key="1">
    <citation type="submission" date="2022-11" db="EMBL/GenBank/DDBJ databases">
        <title>Spartinivicinus poritis sp. nov., isolated from scleractinian coral Porites lutea.</title>
        <authorList>
            <person name="Zhang G."/>
            <person name="Cai L."/>
            <person name="Wei Q."/>
        </authorList>
    </citation>
    <scope>NUCLEOTIDE SEQUENCE [LARGE SCALE GENOMIC DNA]</scope>
    <source>
        <strain evidence="8 9">A2-2</strain>
    </source>
</reference>
<keyword evidence="3 6" id="KW-0732">Signal</keyword>
<dbReference type="SUPFAM" id="SSF54001">
    <property type="entry name" value="Cysteine proteinases"/>
    <property type="match status" value="1"/>
</dbReference>